<dbReference type="GO" id="GO:0000160">
    <property type="term" value="P:phosphorelay signal transduction system"/>
    <property type="evidence" value="ECO:0007669"/>
    <property type="project" value="InterPro"/>
</dbReference>
<sequence>MKRDRHVEVPTVLVVDDDVSLRGATVRLLKAMGFLARGFASAEELLSSPHLNEACCLIVDVAMPGMSGLDLQERLIAQGRLVPMVFITAF</sequence>
<evidence type="ECO:0000256" key="1">
    <source>
        <dbReference type="PROSITE-ProRule" id="PRU00169"/>
    </source>
</evidence>
<dbReference type="Proteomes" id="UP000307092">
    <property type="component" value="Unassembled WGS sequence"/>
</dbReference>
<feature type="modified residue" description="4-aspartylphosphate" evidence="1">
    <location>
        <position position="60"/>
    </location>
</feature>
<name>A0AAX2TM77_NEIGO</name>
<proteinExistence type="predicted"/>
<dbReference type="PROSITE" id="PS50110">
    <property type="entry name" value="RESPONSE_REGULATORY"/>
    <property type="match status" value="1"/>
</dbReference>
<keyword evidence="1" id="KW-0597">Phosphoprotein</keyword>
<dbReference type="EMBL" id="SUQX01000073">
    <property type="protein sequence ID" value="TJX03177.1"/>
    <property type="molecule type" value="Genomic_DNA"/>
</dbReference>
<dbReference type="Gene3D" id="3.40.50.2300">
    <property type="match status" value="1"/>
</dbReference>
<protein>
    <submittedName>
        <fullName evidence="3">Response regulator</fullName>
    </submittedName>
</protein>
<feature type="domain" description="Response regulatory" evidence="2">
    <location>
        <begin position="11"/>
        <end position="90"/>
    </location>
</feature>
<gene>
    <name evidence="3" type="ORF">E8M63_12945</name>
</gene>
<evidence type="ECO:0000313" key="3">
    <source>
        <dbReference type="EMBL" id="TJX03177.1"/>
    </source>
</evidence>
<dbReference type="SUPFAM" id="SSF52172">
    <property type="entry name" value="CheY-like"/>
    <property type="match status" value="1"/>
</dbReference>
<organism evidence="3 4">
    <name type="scientific">Neisseria gonorrhoeae</name>
    <dbReference type="NCBI Taxonomy" id="485"/>
    <lineage>
        <taxon>Bacteria</taxon>
        <taxon>Pseudomonadati</taxon>
        <taxon>Pseudomonadota</taxon>
        <taxon>Betaproteobacteria</taxon>
        <taxon>Neisseriales</taxon>
        <taxon>Neisseriaceae</taxon>
        <taxon>Neisseria</taxon>
    </lineage>
</organism>
<dbReference type="InterPro" id="IPR011006">
    <property type="entry name" value="CheY-like_superfamily"/>
</dbReference>
<comment type="caution">
    <text evidence="3">The sequence shown here is derived from an EMBL/GenBank/DDBJ whole genome shotgun (WGS) entry which is preliminary data.</text>
</comment>
<evidence type="ECO:0000259" key="2">
    <source>
        <dbReference type="PROSITE" id="PS50110"/>
    </source>
</evidence>
<dbReference type="AlphaFoldDB" id="A0AAX2TM77"/>
<accession>A0AAX2TM77</accession>
<dbReference type="InterPro" id="IPR001789">
    <property type="entry name" value="Sig_transdc_resp-reg_receiver"/>
</dbReference>
<dbReference type="Pfam" id="PF00072">
    <property type="entry name" value="Response_reg"/>
    <property type="match status" value="1"/>
</dbReference>
<feature type="non-terminal residue" evidence="3">
    <location>
        <position position="90"/>
    </location>
</feature>
<evidence type="ECO:0000313" key="4">
    <source>
        <dbReference type="Proteomes" id="UP000307092"/>
    </source>
</evidence>
<reference evidence="3 4" key="1">
    <citation type="submission" date="2019-04" db="EMBL/GenBank/DDBJ databases">
        <title>The CDC panel for molecular diagnostics of ciprofloxacin resistance and its use for research and clinical development.</title>
        <authorList>
            <person name="Liu H."/>
            <person name="Tang K."/>
            <person name="Pham C."/>
            <person name="Schmerer M."/>
        </authorList>
    </citation>
    <scope>NUCLEOTIDE SEQUENCE [LARGE SCALE GENOMIC DNA]</scope>
    <source>
        <strain evidence="3 4">LRRBGS_0742</strain>
    </source>
</reference>